<name>A0A0J6SCS1_9HYPH</name>
<keyword evidence="4 11" id="KW-0443">Lipid metabolism</keyword>
<organism evidence="13 14">
    <name type="scientific">Methylobacterium tarhaniae</name>
    <dbReference type="NCBI Taxonomy" id="1187852"/>
    <lineage>
        <taxon>Bacteria</taxon>
        <taxon>Pseudomonadati</taxon>
        <taxon>Pseudomonadota</taxon>
        <taxon>Alphaproteobacteria</taxon>
        <taxon>Hyphomicrobiales</taxon>
        <taxon>Methylobacteriaceae</taxon>
        <taxon>Methylobacterium</taxon>
    </lineage>
</organism>
<dbReference type="GO" id="GO:0006646">
    <property type="term" value="P:phosphatidylethanolamine biosynthetic process"/>
    <property type="evidence" value="ECO:0007669"/>
    <property type="project" value="UniProtKB-UniRule"/>
</dbReference>
<accession>A0A0J6SCS1</accession>
<gene>
    <name evidence="11" type="primary">psd</name>
    <name evidence="13" type="ORF">VQ03_25665</name>
</gene>
<dbReference type="NCBIfam" id="NF003678">
    <property type="entry name" value="PRK05305.1-2"/>
    <property type="match status" value="1"/>
</dbReference>
<evidence type="ECO:0000313" key="13">
    <source>
        <dbReference type="EMBL" id="KMO33005.1"/>
    </source>
</evidence>
<dbReference type="HAMAP" id="MF_00664">
    <property type="entry name" value="PS_decarb_PSD_A"/>
    <property type="match status" value="1"/>
</dbReference>
<feature type="transmembrane region" description="Helical" evidence="12">
    <location>
        <begin position="20"/>
        <end position="53"/>
    </location>
</feature>
<keyword evidence="1 11" id="KW-1003">Cell membrane</keyword>
<dbReference type="AlphaFoldDB" id="A0A0J6SCS1"/>
<keyword evidence="2 11" id="KW-0444">Lipid biosynthesis</keyword>
<comment type="cofactor">
    <cofactor evidence="11">
        <name>pyruvate</name>
        <dbReference type="ChEBI" id="CHEBI:15361"/>
    </cofactor>
    <text evidence="11">Binds 1 pyruvoyl group covalently per subunit.</text>
</comment>
<comment type="caution">
    <text evidence="13">The sequence shown here is derived from an EMBL/GenBank/DDBJ whole genome shotgun (WGS) entry which is preliminary data.</text>
</comment>
<evidence type="ECO:0000256" key="8">
    <source>
        <dbReference type="ARBA" id="ARBA00023239"/>
    </source>
</evidence>
<dbReference type="NCBIfam" id="NF003677">
    <property type="entry name" value="PRK05305.1-1"/>
    <property type="match status" value="1"/>
</dbReference>
<protein>
    <recommendedName>
        <fullName evidence="11">Phosphatidylserine decarboxylase proenzyme</fullName>
        <ecNumber evidence="11">4.1.1.65</ecNumber>
    </recommendedName>
    <component>
        <recommendedName>
            <fullName evidence="11">Phosphatidylserine decarboxylase alpha chain</fullName>
        </recommendedName>
    </component>
    <component>
        <recommendedName>
            <fullName evidence="11">Phosphatidylserine decarboxylase beta chain</fullName>
        </recommendedName>
    </component>
</protein>
<dbReference type="InterPro" id="IPR033175">
    <property type="entry name" value="PSD-A"/>
</dbReference>
<keyword evidence="10 11" id="KW-0670">Pyruvate</keyword>
<reference evidence="13 14" key="1">
    <citation type="submission" date="2015-03" db="EMBL/GenBank/DDBJ databases">
        <title>Genome sequencing of Methylobacterium tarhaniae DSM 25844.</title>
        <authorList>
            <person name="Chaudhry V."/>
            <person name="Patil P.B."/>
        </authorList>
    </citation>
    <scope>NUCLEOTIDE SEQUENCE [LARGE SCALE GENOMIC DNA]</scope>
    <source>
        <strain evidence="13 14">DSM 25844</strain>
    </source>
</reference>
<evidence type="ECO:0000256" key="5">
    <source>
        <dbReference type="ARBA" id="ARBA00023136"/>
    </source>
</evidence>
<comment type="function">
    <text evidence="11">Catalyzes the formation of phosphatidylethanolamine (PtdEtn) from phosphatidylserine (PtdSer).</text>
</comment>
<keyword evidence="14" id="KW-1185">Reference proteome</keyword>
<dbReference type="OrthoDB" id="9790893at2"/>
<keyword evidence="9 11" id="KW-1208">Phospholipid metabolism</keyword>
<evidence type="ECO:0000256" key="4">
    <source>
        <dbReference type="ARBA" id="ARBA00023098"/>
    </source>
</evidence>
<feature type="site" description="Cleavage (non-hydrolytic); by autocatalysis" evidence="11">
    <location>
        <begin position="194"/>
        <end position="195"/>
    </location>
</feature>
<sequence length="237" mass="26233">MTDLFETIRRVLVPIHKEGYPFIAIGIVLTVLAGTFVQFLGWIFLLLTLWVCYFFRDPERIVPVGDGLVISPADGRVNLISTVLPPSELDLPSVPMLRISVFMNVFDCHVNRVPVTGRIDQVHYTPGLFLNAELDKASEDNERNGLVIETRQNGESVRIGVVQIAGLVARRIVDWVKPGDDLTVGDRFGLIRFGSRVDVYLPAGTRVLVGLGQKAVAGETVLADLRGTGPVRQFRRV</sequence>
<evidence type="ECO:0000256" key="10">
    <source>
        <dbReference type="ARBA" id="ARBA00023317"/>
    </source>
</evidence>
<evidence type="ECO:0000256" key="11">
    <source>
        <dbReference type="HAMAP-Rule" id="MF_00664"/>
    </source>
</evidence>
<keyword evidence="12" id="KW-1133">Transmembrane helix</keyword>
<keyword evidence="6 11" id="KW-0865">Zymogen</keyword>
<dbReference type="PANTHER" id="PTHR35809:SF1">
    <property type="entry name" value="ARCHAETIDYLSERINE DECARBOXYLASE PROENZYME-RELATED"/>
    <property type="match status" value="1"/>
</dbReference>
<dbReference type="NCBIfam" id="NF003679">
    <property type="entry name" value="PRK05305.1-3"/>
    <property type="match status" value="1"/>
</dbReference>
<keyword evidence="7 11" id="KW-0594">Phospholipid biosynthesis</keyword>
<evidence type="ECO:0000256" key="6">
    <source>
        <dbReference type="ARBA" id="ARBA00023145"/>
    </source>
</evidence>
<evidence type="ECO:0000256" key="2">
    <source>
        <dbReference type="ARBA" id="ARBA00022516"/>
    </source>
</evidence>
<evidence type="ECO:0000256" key="7">
    <source>
        <dbReference type="ARBA" id="ARBA00023209"/>
    </source>
</evidence>
<dbReference type="NCBIfam" id="NF003685">
    <property type="entry name" value="PRK05305.2-5"/>
    <property type="match status" value="1"/>
</dbReference>
<dbReference type="PANTHER" id="PTHR35809">
    <property type="entry name" value="ARCHAETIDYLSERINE DECARBOXYLASE PROENZYME-RELATED"/>
    <property type="match status" value="1"/>
</dbReference>
<comment type="similarity">
    <text evidence="11">Belongs to the phosphatidylserine decarboxylase family. PSD-A subfamily.</text>
</comment>
<dbReference type="RefSeq" id="WP_048453738.1">
    <property type="nucleotide sequence ID" value="NZ_JBNNPJ010000063.1"/>
</dbReference>
<dbReference type="Pfam" id="PF02666">
    <property type="entry name" value="PS_Dcarbxylase"/>
    <property type="match status" value="1"/>
</dbReference>
<dbReference type="Proteomes" id="UP000036449">
    <property type="component" value="Unassembled WGS sequence"/>
</dbReference>
<proteinExistence type="inferred from homology"/>
<dbReference type="UniPathway" id="UPA00558">
    <property type="reaction ID" value="UER00616"/>
</dbReference>
<dbReference type="GO" id="GO:0005886">
    <property type="term" value="C:plasma membrane"/>
    <property type="evidence" value="ECO:0007669"/>
    <property type="project" value="UniProtKB-SubCell"/>
</dbReference>
<evidence type="ECO:0000256" key="12">
    <source>
        <dbReference type="SAM" id="Phobius"/>
    </source>
</evidence>
<dbReference type="PATRIC" id="fig|1187852.3.peg.3027"/>
<feature type="chain" id="PRO_5023257600" description="Phosphatidylserine decarboxylase alpha chain" evidence="11">
    <location>
        <begin position="195"/>
        <end position="237"/>
    </location>
</feature>
<comment type="subcellular location">
    <subcellularLocation>
        <location evidence="11">Cell membrane</location>
        <topology evidence="11">Peripheral membrane protein</topology>
    </subcellularLocation>
</comment>
<keyword evidence="3 11" id="KW-0210">Decarboxylase</keyword>
<evidence type="ECO:0000256" key="3">
    <source>
        <dbReference type="ARBA" id="ARBA00022793"/>
    </source>
</evidence>
<keyword evidence="8 11" id="KW-0456">Lyase</keyword>
<comment type="catalytic activity">
    <reaction evidence="11">
        <text>a 1,2-diacyl-sn-glycero-3-phospho-L-serine + H(+) = a 1,2-diacyl-sn-glycero-3-phosphoethanolamine + CO2</text>
        <dbReference type="Rhea" id="RHEA:20828"/>
        <dbReference type="ChEBI" id="CHEBI:15378"/>
        <dbReference type="ChEBI" id="CHEBI:16526"/>
        <dbReference type="ChEBI" id="CHEBI:57262"/>
        <dbReference type="ChEBI" id="CHEBI:64612"/>
        <dbReference type="EC" id="4.1.1.65"/>
    </reaction>
</comment>
<feature type="chain" id="PRO_5023257599" description="Phosphatidylserine decarboxylase beta chain" evidence="11">
    <location>
        <begin position="1"/>
        <end position="194"/>
    </location>
</feature>
<keyword evidence="12" id="KW-0812">Transmembrane</keyword>
<dbReference type="InterPro" id="IPR003817">
    <property type="entry name" value="PS_Dcarbxylase"/>
</dbReference>
<dbReference type="EC" id="4.1.1.65" evidence="11"/>
<dbReference type="GO" id="GO:0004609">
    <property type="term" value="F:phosphatidylserine decarboxylase activity"/>
    <property type="evidence" value="ECO:0007669"/>
    <property type="project" value="UniProtKB-UniRule"/>
</dbReference>
<comment type="PTM">
    <text evidence="11">Is synthesized initially as an inactive proenzyme. Formation of the active enzyme involves a self-maturation process in which the active site pyruvoyl group is generated from an internal serine residue via an autocatalytic post-translational modification. Two non-identical subunits are generated from the proenzyme in this reaction, and the pyruvate is formed at the N-terminus of the alpha chain, which is derived from the carboxyl end of the proenzyme. The post-translation cleavage follows an unusual pathway, termed non-hydrolytic serinolysis, in which the side chain hydroxyl group of the serine supplies its oxygen atom to form the C-terminus of the beta chain, while the remainder of the serine residue undergoes an oxidative deamination to produce ammonia and the pyruvoyl prosthetic group on the alpha chain.</text>
</comment>
<keyword evidence="5 11" id="KW-0472">Membrane</keyword>
<evidence type="ECO:0000256" key="9">
    <source>
        <dbReference type="ARBA" id="ARBA00023264"/>
    </source>
</evidence>
<feature type="active site" description="Schiff-base intermediate with substrate; via pyruvic acid" evidence="11">
    <location>
        <position position="195"/>
    </location>
</feature>
<evidence type="ECO:0000256" key="1">
    <source>
        <dbReference type="ARBA" id="ARBA00022475"/>
    </source>
</evidence>
<feature type="modified residue" description="Pyruvic acid (Ser); by autocatalysis" evidence="11">
    <location>
        <position position="195"/>
    </location>
</feature>
<dbReference type="EMBL" id="LABZ01000210">
    <property type="protein sequence ID" value="KMO33005.1"/>
    <property type="molecule type" value="Genomic_DNA"/>
</dbReference>
<comment type="pathway">
    <text evidence="11">Phospholipid metabolism; phosphatidylethanolamine biosynthesis; phosphatidylethanolamine from CDP-diacylglycerol: step 2/2.</text>
</comment>
<evidence type="ECO:0000313" key="14">
    <source>
        <dbReference type="Proteomes" id="UP000036449"/>
    </source>
</evidence>
<comment type="subunit">
    <text evidence="11">Heterodimer of a large membrane-associated beta subunit and a small pyruvoyl-containing alpha subunit.</text>
</comment>